<proteinExistence type="predicted"/>
<dbReference type="EMBL" id="PDOE01000011">
    <property type="protein sequence ID" value="RKL65804.1"/>
    <property type="molecule type" value="Genomic_DNA"/>
</dbReference>
<evidence type="ECO:0000313" key="1">
    <source>
        <dbReference type="EMBL" id="RKL65804.1"/>
    </source>
</evidence>
<gene>
    <name evidence="1" type="ORF">CR203_18250</name>
</gene>
<comment type="caution">
    <text evidence="1">The sequence shown here is derived from an EMBL/GenBank/DDBJ whole genome shotgun (WGS) entry which is preliminary data.</text>
</comment>
<name>A0A3A9JY40_9BACI</name>
<keyword evidence="2" id="KW-1185">Reference proteome</keyword>
<protein>
    <submittedName>
        <fullName evidence="1">Uncharacterized protein</fullName>
    </submittedName>
</protein>
<dbReference type="RefSeq" id="WP_110937934.1">
    <property type="nucleotide sequence ID" value="NZ_KZ614147.1"/>
</dbReference>
<organism evidence="1 2">
    <name type="scientific">Salipaludibacillus neizhouensis</name>
    <dbReference type="NCBI Taxonomy" id="885475"/>
    <lineage>
        <taxon>Bacteria</taxon>
        <taxon>Bacillati</taxon>
        <taxon>Bacillota</taxon>
        <taxon>Bacilli</taxon>
        <taxon>Bacillales</taxon>
        <taxon>Bacillaceae</taxon>
    </lineage>
</organism>
<sequence length="269" mass="31302">MDNLLNRVKSLDRKLTVMLELGEAQTSLHTTKEISELLYDTLSCLHKERQKKVESNIQSFITSRIDTIKNNELPIEFESDTKAIFHLIPLNVFEQEEQQLDISVLQHKAPQLPPFGYGAYDYRYNYDGYLTHNKNVYTQVFRNGCIEAVSDRFFNVSEKKLFASRFESSVIDITSKYIKVLNELGIKGPFRIHITLVGTLNYNLELPFEYFVDHYRIDKNEITLPRVAIEEEQQEQVTIPLKKAFDVLWNAGGVFGSINYKNGEWKPSY</sequence>
<dbReference type="OrthoDB" id="517998at2"/>
<dbReference type="Proteomes" id="UP000281498">
    <property type="component" value="Unassembled WGS sequence"/>
</dbReference>
<dbReference type="AlphaFoldDB" id="A0A3A9JY40"/>
<accession>A0A3A9JY40</accession>
<evidence type="ECO:0000313" key="2">
    <source>
        <dbReference type="Proteomes" id="UP000281498"/>
    </source>
</evidence>
<reference evidence="1 2" key="1">
    <citation type="submission" date="2017-10" db="EMBL/GenBank/DDBJ databases">
        <title>Bacillus sp. nov., a halophilic bacterium isolated from a Keqin Lake.</title>
        <authorList>
            <person name="Wang H."/>
        </authorList>
    </citation>
    <scope>NUCLEOTIDE SEQUENCE [LARGE SCALE GENOMIC DNA]</scope>
    <source>
        <strain evidence="1 2">KCTC 13187</strain>
    </source>
</reference>